<keyword evidence="5 7" id="KW-0472">Membrane</keyword>
<dbReference type="PROSITE" id="PS50850">
    <property type="entry name" value="MFS"/>
    <property type="match status" value="1"/>
</dbReference>
<reference evidence="9 10" key="1">
    <citation type="journal article" date="2023" name="BMC Biol.">
        <title>The compact genome of the sponge Oopsacas minuta (Hexactinellida) is lacking key metazoan core genes.</title>
        <authorList>
            <person name="Santini S."/>
            <person name="Schenkelaars Q."/>
            <person name="Jourda C."/>
            <person name="Duchesne M."/>
            <person name="Belahbib H."/>
            <person name="Rocher C."/>
            <person name="Selva M."/>
            <person name="Riesgo A."/>
            <person name="Vervoort M."/>
            <person name="Leys S.P."/>
            <person name="Kodjabachian L."/>
            <person name="Le Bivic A."/>
            <person name="Borchiellini C."/>
            <person name="Claverie J.M."/>
            <person name="Renard E."/>
        </authorList>
    </citation>
    <scope>NUCLEOTIDE SEQUENCE [LARGE SCALE GENOMIC DNA]</scope>
    <source>
        <strain evidence="9">SPO-2</strain>
    </source>
</reference>
<feature type="transmembrane region" description="Helical" evidence="7">
    <location>
        <begin position="204"/>
        <end position="224"/>
    </location>
</feature>
<dbReference type="GO" id="GO:0016020">
    <property type="term" value="C:membrane"/>
    <property type="evidence" value="ECO:0007669"/>
    <property type="project" value="UniProtKB-SubCell"/>
</dbReference>
<dbReference type="EMBL" id="JAKMXF010000354">
    <property type="protein sequence ID" value="KAI6646404.1"/>
    <property type="molecule type" value="Genomic_DNA"/>
</dbReference>
<dbReference type="InterPro" id="IPR020846">
    <property type="entry name" value="MFS_dom"/>
</dbReference>
<feature type="compositionally biased region" description="Low complexity" evidence="6">
    <location>
        <begin position="1"/>
        <end position="12"/>
    </location>
</feature>
<dbReference type="PANTHER" id="PTHR23511">
    <property type="entry name" value="SYNAPTIC VESICLE GLYCOPROTEIN 2"/>
    <property type="match status" value="1"/>
</dbReference>
<evidence type="ECO:0000313" key="9">
    <source>
        <dbReference type="EMBL" id="KAI6646404.1"/>
    </source>
</evidence>
<dbReference type="InterPro" id="IPR036259">
    <property type="entry name" value="MFS_trans_sf"/>
</dbReference>
<protein>
    <submittedName>
        <fullName evidence="9">Synaptic vesicle 2-related protein-like</fullName>
    </submittedName>
</protein>
<keyword evidence="2" id="KW-0813">Transport</keyword>
<evidence type="ECO:0000256" key="7">
    <source>
        <dbReference type="SAM" id="Phobius"/>
    </source>
</evidence>
<evidence type="ECO:0000256" key="5">
    <source>
        <dbReference type="ARBA" id="ARBA00023136"/>
    </source>
</evidence>
<dbReference type="PANTHER" id="PTHR23511:SF5">
    <property type="entry name" value="MAJOR FACILITATOR-TYPE TRANSPORTER HXNZ-RELATED"/>
    <property type="match status" value="1"/>
</dbReference>
<feature type="transmembrane region" description="Helical" evidence="7">
    <location>
        <begin position="426"/>
        <end position="445"/>
    </location>
</feature>
<evidence type="ECO:0000256" key="4">
    <source>
        <dbReference type="ARBA" id="ARBA00022989"/>
    </source>
</evidence>
<dbReference type="InterPro" id="IPR011701">
    <property type="entry name" value="MFS"/>
</dbReference>
<gene>
    <name evidence="9" type="ORF">LOD99_12526</name>
</gene>
<feature type="transmembrane region" description="Helical" evidence="7">
    <location>
        <begin position="457"/>
        <end position="478"/>
    </location>
</feature>
<feature type="transmembrane region" description="Helical" evidence="7">
    <location>
        <begin position="397"/>
        <end position="414"/>
    </location>
</feature>
<dbReference type="AlphaFoldDB" id="A0AAV7JCF2"/>
<keyword evidence="3 7" id="KW-0812">Transmembrane</keyword>
<dbReference type="Pfam" id="PF07690">
    <property type="entry name" value="MFS_1"/>
    <property type="match status" value="1"/>
</dbReference>
<feature type="transmembrane region" description="Helical" evidence="7">
    <location>
        <begin position="88"/>
        <end position="109"/>
    </location>
</feature>
<feature type="transmembrane region" description="Helical" evidence="7">
    <location>
        <begin position="176"/>
        <end position="198"/>
    </location>
</feature>
<organism evidence="9 10">
    <name type="scientific">Oopsacas minuta</name>
    <dbReference type="NCBI Taxonomy" id="111878"/>
    <lineage>
        <taxon>Eukaryota</taxon>
        <taxon>Metazoa</taxon>
        <taxon>Porifera</taxon>
        <taxon>Hexactinellida</taxon>
        <taxon>Hexasterophora</taxon>
        <taxon>Lyssacinosida</taxon>
        <taxon>Leucopsacidae</taxon>
        <taxon>Oopsacas</taxon>
    </lineage>
</organism>
<accession>A0AAV7JCF2</accession>
<feature type="domain" description="Major facilitator superfamily (MFS) profile" evidence="8">
    <location>
        <begin position="49"/>
        <end position="510"/>
    </location>
</feature>
<evidence type="ECO:0000256" key="2">
    <source>
        <dbReference type="ARBA" id="ARBA00022448"/>
    </source>
</evidence>
<comment type="subcellular location">
    <subcellularLocation>
        <location evidence="1">Membrane</location>
        <topology evidence="1">Multi-pass membrane protein</topology>
    </subcellularLocation>
</comment>
<feature type="transmembrane region" description="Helical" evidence="7">
    <location>
        <begin position="121"/>
        <end position="141"/>
    </location>
</feature>
<feature type="transmembrane region" description="Helical" evidence="7">
    <location>
        <begin position="372"/>
        <end position="390"/>
    </location>
</feature>
<comment type="caution">
    <text evidence="9">The sequence shown here is derived from an EMBL/GenBank/DDBJ whole genome shotgun (WGS) entry which is preliminary data.</text>
</comment>
<evidence type="ECO:0000256" key="1">
    <source>
        <dbReference type="ARBA" id="ARBA00004141"/>
    </source>
</evidence>
<proteinExistence type="predicted"/>
<dbReference type="GO" id="GO:0022857">
    <property type="term" value="F:transmembrane transporter activity"/>
    <property type="evidence" value="ECO:0007669"/>
    <property type="project" value="InterPro"/>
</dbReference>
<evidence type="ECO:0000313" key="10">
    <source>
        <dbReference type="Proteomes" id="UP001165289"/>
    </source>
</evidence>
<sequence>MESSSETILTESTESRSEEDPLLGVNHRENSSKFTVEDALNKIGIGIFQLNVFCFSGLLWSAQSIVTLQFALLSPSWQCEFQLMNTELAIITTMYPLGNLVGSFPIGFLCDKYGRRKVINIATIFIIYFALMSAFVPSFYWVVVLRFLLGMLGISGNQAATYCVEFMPVWFRSPSIVLLNIFWTFGTFLLILLCYLIIPVLGWRYLVFISAFPLMILPLYYWIVPISPRFLMLKGRKNEARKVLEFGAKLNCRKLPEGELVKEIKPVTQQAINADDTVNRIADLTPSHQNIKKEEKRGILDAFNRKYIITTIFLSLIWFTSAFVYYGVVLITTDIFTYDHHCHSASDRSNSSGSQINSQFCNPLTSSDYLEYIITSAAEIPGIFITLVIVDIIGRKLTFAIQFASGALFFLLYICTPYEYVLKTGILFTVRACLAGAFVVSFLYTGEVYPTYMRASILSILSIFARISSILTSFSAQVLLRSDFLVAISLFGGLGVFTAIISLLLPHETKGKKLE</sequence>
<keyword evidence="4 7" id="KW-1133">Transmembrane helix</keyword>
<feature type="transmembrane region" description="Helical" evidence="7">
    <location>
        <begin position="484"/>
        <end position="505"/>
    </location>
</feature>
<name>A0AAV7JCF2_9METZ</name>
<keyword evidence="10" id="KW-1185">Reference proteome</keyword>
<feature type="transmembrane region" description="Helical" evidence="7">
    <location>
        <begin position="50"/>
        <end position="73"/>
    </location>
</feature>
<feature type="transmembrane region" description="Helical" evidence="7">
    <location>
        <begin position="307"/>
        <end position="328"/>
    </location>
</feature>
<evidence type="ECO:0000256" key="3">
    <source>
        <dbReference type="ARBA" id="ARBA00022692"/>
    </source>
</evidence>
<dbReference type="Proteomes" id="UP001165289">
    <property type="component" value="Unassembled WGS sequence"/>
</dbReference>
<feature type="transmembrane region" description="Helical" evidence="7">
    <location>
        <begin position="147"/>
        <end position="164"/>
    </location>
</feature>
<dbReference type="Gene3D" id="1.20.1250.20">
    <property type="entry name" value="MFS general substrate transporter like domains"/>
    <property type="match status" value="1"/>
</dbReference>
<feature type="region of interest" description="Disordered" evidence="6">
    <location>
        <begin position="1"/>
        <end position="22"/>
    </location>
</feature>
<evidence type="ECO:0000259" key="8">
    <source>
        <dbReference type="PROSITE" id="PS50850"/>
    </source>
</evidence>
<evidence type="ECO:0000256" key="6">
    <source>
        <dbReference type="SAM" id="MobiDB-lite"/>
    </source>
</evidence>
<dbReference type="SUPFAM" id="SSF103473">
    <property type="entry name" value="MFS general substrate transporter"/>
    <property type="match status" value="1"/>
</dbReference>